<name>A0A1I2I0G8_9MICO</name>
<dbReference type="PROSITE" id="PS51186">
    <property type="entry name" value="GNAT"/>
    <property type="match status" value="1"/>
</dbReference>
<feature type="domain" description="N-acetyltransferase" evidence="3">
    <location>
        <begin position="1"/>
        <end position="171"/>
    </location>
</feature>
<protein>
    <submittedName>
        <fullName evidence="4">Phosphinothricin acetyltransferase</fullName>
    </submittedName>
</protein>
<keyword evidence="1 4" id="KW-0808">Transferase</keyword>
<dbReference type="InterPro" id="IPR016181">
    <property type="entry name" value="Acyl_CoA_acyltransferase"/>
</dbReference>
<evidence type="ECO:0000313" key="5">
    <source>
        <dbReference type="Proteomes" id="UP000198520"/>
    </source>
</evidence>
<accession>A0A1I2I0G8</accession>
<dbReference type="Gene3D" id="3.40.630.30">
    <property type="match status" value="1"/>
</dbReference>
<organism evidence="4 5">
    <name type="scientific">Flavimobilis marinus</name>
    <dbReference type="NCBI Taxonomy" id="285351"/>
    <lineage>
        <taxon>Bacteria</taxon>
        <taxon>Bacillati</taxon>
        <taxon>Actinomycetota</taxon>
        <taxon>Actinomycetes</taxon>
        <taxon>Micrococcales</taxon>
        <taxon>Jonesiaceae</taxon>
        <taxon>Flavimobilis</taxon>
    </lineage>
</organism>
<evidence type="ECO:0000313" key="4">
    <source>
        <dbReference type="EMBL" id="SFF35849.1"/>
    </source>
</evidence>
<dbReference type="PANTHER" id="PTHR43072">
    <property type="entry name" value="N-ACETYLTRANSFERASE"/>
    <property type="match status" value="1"/>
</dbReference>
<gene>
    <name evidence="4" type="ORF">SAMN04488035_2652</name>
</gene>
<dbReference type="InterPro" id="IPR000182">
    <property type="entry name" value="GNAT_dom"/>
</dbReference>
<evidence type="ECO:0000259" key="3">
    <source>
        <dbReference type="PROSITE" id="PS51186"/>
    </source>
</evidence>
<keyword evidence="2" id="KW-0012">Acyltransferase</keyword>
<dbReference type="Proteomes" id="UP000198520">
    <property type="component" value="Unassembled WGS sequence"/>
</dbReference>
<reference evidence="5" key="1">
    <citation type="submission" date="2016-10" db="EMBL/GenBank/DDBJ databases">
        <authorList>
            <person name="Varghese N."/>
            <person name="Submissions S."/>
        </authorList>
    </citation>
    <scope>NUCLEOTIDE SEQUENCE [LARGE SCALE GENOMIC DNA]</scope>
    <source>
        <strain evidence="5">DSM 19083</strain>
    </source>
</reference>
<dbReference type="GO" id="GO:0016747">
    <property type="term" value="F:acyltransferase activity, transferring groups other than amino-acyl groups"/>
    <property type="evidence" value="ECO:0007669"/>
    <property type="project" value="InterPro"/>
</dbReference>
<dbReference type="Pfam" id="PF00583">
    <property type="entry name" value="Acetyltransf_1"/>
    <property type="match status" value="1"/>
</dbReference>
<evidence type="ECO:0000256" key="1">
    <source>
        <dbReference type="ARBA" id="ARBA00022679"/>
    </source>
</evidence>
<sequence length="176" mass="18612">MTIRPAAPADMPGVARIFAHYVTTSTATFELTPPTAEAWTEKLAAIAGAGWPFLVVTDDGAPSDGVPSAPPEAVVGFSYVSAWRPRPAYDQTVEDTIYLAPDAVGRGLGARLLARLLDDAAAAGAREVVAVIADADSTASLALHRRAGFTEAGRLERVGHKFDRWLGTTLLQRSVR</sequence>
<keyword evidence="5" id="KW-1185">Reference proteome</keyword>
<dbReference type="SUPFAM" id="SSF55729">
    <property type="entry name" value="Acyl-CoA N-acyltransferases (Nat)"/>
    <property type="match status" value="1"/>
</dbReference>
<evidence type="ECO:0000256" key="2">
    <source>
        <dbReference type="ARBA" id="ARBA00023315"/>
    </source>
</evidence>
<dbReference type="EMBL" id="FONZ01000006">
    <property type="protein sequence ID" value="SFF35849.1"/>
    <property type="molecule type" value="Genomic_DNA"/>
</dbReference>
<proteinExistence type="predicted"/>
<dbReference type="RefSeq" id="WP_229828395.1">
    <property type="nucleotide sequence ID" value="NZ_BNAN01000001.1"/>
</dbReference>
<dbReference type="AlphaFoldDB" id="A0A1I2I0G8"/>
<dbReference type="PANTHER" id="PTHR43072:SF23">
    <property type="entry name" value="UPF0039 PROTEIN C11D3.02C"/>
    <property type="match status" value="1"/>
</dbReference>
<dbReference type="STRING" id="285351.SAMN04488035_2652"/>